<dbReference type="AlphaFoldDB" id="A0A8H8DGG3"/>
<dbReference type="Gene3D" id="1.25.10.10">
    <property type="entry name" value="Leucine-rich Repeat Variant"/>
    <property type="match status" value="1"/>
</dbReference>
<dbReference type="PANTHER" id="PTHR12697">
    <property type="entry name" value="PBS LYASE HEAT-LIKE PROTEIN"/>
    <property type="match status" value="1"/>
</dbReference>
<comment type="caution">
    <text evidence="1">The sequence shown here is derived from an EMBL/GenBank/DDBJ whole genome shotgun (WGS) entry which is preliminary data.</text>
</comment>
<dbReference type="PANTHER" id="PTHR12697:SF5">
    <property type="entry name" value="DEOXYHYPUSINE HYDROXYLASE"/>
    <property type="match status" value="1"/>
</dbReference>
<gene>
    <name evidence="1" type="ORF">BJ554DRAFT_3072</name>
</gene>
<protein>
    <recommendedName>
        <fullName evidence="3">Deoxyhypusine monooxygenase</fullName>
    </recommendedName>
</protein>
<accession>A0A8H8DGG3</accession>
<reference evidence="1 2" key="1">
    <citation type="journal article" name="Sci. Rep.">
        <title>Genome-scale phylogenetic analyses confirm Olpidium as the closest living zoosporic fungus to the non-flagellated, terrestrial fungi.</title>
        <authorList>
            <person name="Chang Y."/>
            <person name="Rochon D."/>
            <person name="Sekimoto S."/>
            <person name="Wang Y."/>
            <person name="Chovatia M."/>
            <person name="Sandor L."/>
            <person name="Salamov A."/>
            <person name="Grigoriev I.V."/>
            <person name="Stajich J.E."/>
            <person name="Spatafora J.W."/>
        </authorList>
    </citation>
    <scope>NUCLEOTIDE SEQUENCE [LARGE SCALE GENOMIC DNA]</scope>
    <source>
        <strain evidence="1">S191</strain>
    </source>
</reference>
<name>A0A8H8DGG3_9FUNG</name>
<evidence type="ECO:0008006" key="3">
    <source>
        <dbReference type="Google" id="ProtNLM"/>
    </source>
</evidence>
<organism evidence="1 2">
    <name type="scientific">Olpidium bornovanus</name>
    <dbReference type="NCBI Taxonomy" id="278681"/>
    <lineage>
        <taxon>Eukaryota</taxon>
        <taxon>Fungi</taxon>
        <taxon>Fungi incertae sedis</taxon>
        <taxon>Olpidiomycota</taxon>
        <taxon>Olpidiomycotina</taxon>
        <taxon>Olpidiomycetes</taxon>
        <taxon>Olpidiales</taxon>
        <taxon>Olpidiaceae</taxon>
        <taxon>Olpidium</taxon>
    </lineage>
</organism>
<dbReference type="InterPro" id="IPR004155">
    <property type="entry name" value="PBS_lyase_HEAT"/>
</dbReference>
<proteinExistence type="predicted"/>
<dbReference type="InterPro" id="IPR016024">
    <property type="entry name" value="ARM-type_fold"/>
</dbReference>
<dbReference type="SMART" id="SM00567">
    <property type="entry name" value="EZ_HEAT"/>
    <property type="match status" value="3"/>
</dbReference>
<feature type="non-terminal residue" evidence="1">
    <location>
        <position position="263"/>
    </location>
</feature>
<dbReference type="EMBL" id="JAEFCI010010754">
    <property type="protein sequence ID" value="KAG5457027.1"/>
    <property type="molecule type" value="Genomic_DNA"/>
</dbReference>
<evidence type="ECO:0000313" key="2">
    <source>
        <dbReference type="Proteomes" id="UP000673691"/>
    </source>
</evidence>
<dbReference type="Pfam" id="PF03130">
    <property type="entry name" value="HEAT_PBS"/>
    <property type="match status" value="1"/>
</dbReference>
<feature type="non-terminal residue" evidence="1">
    <location>
        <position position="1"/>
    </location>
</feature>
<evidence type="ECO:0000313" key="1">
    <source>
        <dbReference type="EMBL" id="KAG5457027.1"/>
    </source>
</evidence>
<keyword evidence="2" id="KW-1185">Reference proteome</keyword>
<dbReference type="OrthoDB" id="421002at2759"/>
<dbReference type="InterPro" id="IPR011989">
    <property type="entry name" value="ARM-like"/>
</dbReference>
<dbReference type="SUPFAM" id="SSF48371">
    <property type="entry name" value="ARM repeat"/>
    <property type="match status" value="1"/>
</dbReference>
<dbReference type="Proteomes" id="UP000673691">
    <property type="component" value="Unassembled WGS sequence"/>
</dbReference>
<sequence length="263" mass="29555">KKKEEKGKKKTACTRPRFLGFWRPAFADTSSGHRPRKPWEQLVIRSLCKSWKIVRQTCELAIERIKFENKRTKEDEVENIPPSIYASVDPAPPSTSTDSTALLEKTLLDPEVPLFERYRAMFALRNKGDVPAVLALAKGLDDSSALFRHEIGAFSAFAERFCGSTALPFEARFLCISSLTKFPRLSAYVFGQMQHPASVPSLVKAPRALLQSLEKDDEEAMVRHECAEALGSIATEEVYAVLRKHATNPNRVIRESCEVALDM</sequence>
<dbReference type="GO" id="GO:0019135">
    <property type="term" value="F:deoxyhypusine monooxygenase activity"/>
    <property type="evidence" value="ECO:0007669"/>
    <property type="project" value="TreeGrafter"/>
</dbReference>
<dbReference type="Pfam" id="PF13646">
    <property type="entry name" value="HEAT_2"/>
    <property type="match status" value="1"/>
</dbReference>